<organism evidence="1">
    <name type="scientific">uncultured Pleomorphomonas sp</name>
    <dbReference type="NCBI Taxonomy" id="442121"/>
    <lineage>
        <taxon>Bacteria</taxon>
        <taxon>Pseudomonadati</taxon>
        <taxon>Pseudomonadota</taxon>
        <taxon>Alphaproteobacteria</taxon>
        <taxon>Hyphomicrobiales</taxon>
        <taxon>Pleomorphomonadaceae</taxon>
        <taxon>Pleomorphomonas</taxon>
        <taxon>environmental samples</taxon>
    </lineage>
</organism>
<reference evidence="1" key="1">
    <citation type="submission" date="2016-08" db="EMBL/GenBank/DDBJ databases">
        <authorList>
            <person name="Seilhamer J.J."/>
        </authorList>
    </citation>
    <scope>NUCLEOTIDE SEQUENCE</scope>
    <source>
        <strain evidence="1">86</strain>
    </source>
</reference>
<gene>
    <name evidence="1" type="ORF">KL86PLE_90328</name>
</gene>
<dbReference type="AlphaFoldDB" id="A0A212LP34"/>
<proteinExistence type="predicted"/>
<protein>
    <submittedName>
        <fullName evidence="1">Uncharacterized protein</fullName>
    </submittedName>
</protein>
<dbReference type="EMBL" id="FMJD01000013">
    <property type="protein sequence ID" value="SCM79292.1"/>
    <property type="molecule type" value="Genomic_DNA"/>
</dbReference>
<evidence type="ECO:0000313" key="1">
    <source>
        <dbReference type="EMBL" id="SCM79292.1"/>
    </source>
</evidence>
<sequence length="28" mass="3423">MDSQHHAANFNKSEMMKFHSIYKRLRKS</sequence>
<name>A0A212LP34_9HYPH</name>
<accession>A0A212LP34</accession>